<dbReference type="AlphaFoldDB" id="A0A9P6Q6S4"/>
<dbReference type="OrthoDB" id="5795902at2759"/>
<evidence type="ECO:0000313" key="6">
    <source>
        <dbReference type="Proteomes" id="UP000807716"/>
    </source>
</evidence>
<dbReference type="CDD" id="cd14791">
    <property type="entry name" value="GH36"/>
    <property type="match status" value="1"/>
</dbReference>
<name>A0A9P6Q6S4_9FUNG</name>
<keyword evidence="4" id="KW-0326">Glycosidase</keyword>
<evidence type="ECO:0000256" key="4">
    <source>
        <dbReference type="ARBA" id="ARBA00023295"/>
    </source>
</evidence>
<dbReference type="Pfam" id="PF02065">
    <property type="entry name" value="Melibiase"/>
    <property type="match status" value="1"/>
</dbReference>
<dbReference type="InterPro" id="IPR050985">
    <property type="entry name" value="Alpha-glycosidase_related"/>
</dbReference>
<comment type="caution">
    <text evidence="5">The sequence shown here is derived from an EMBL/GenBank/DDBJ whole genome shotgun (WGS) entry which is preliminary data.</text>
</comment>
<accession>A0A9P6Q6S4</accession>
<dbReference type="GO" id="GO:0004557">
    <property type="term" value="F:alpha-galactosidase activity"/>
    <property type="evidence" value="ECO:0007669"/>
    <property type="project" value="UniProtKB-EC"/>
</dbReference>
<evidence type="ECO:0000256" key="3">
    <source>
        <dbReference type="ARBA" id="ARBA00022801"/>
    </source>
</evidence>
<dbReference type="Proteomes" id="UP000807716">
    <property type="component" value="Unassembled WGS sequence"/>
</dbReference>
<dbReference type="Gene3D" id="3.20.20.70">
    <property type="entry name" value="Aldolase class I"/>
    <property type="match status" value="1"/>
</dbReference>
<evidence type="ECO:0000256" key="1">
    <source>
        <dbReference type="ARBA" id="ARBA00001255"/>
    </source>
</evidence>
<dbReference type="InterPro" id="IPR002252">
    <property type="entry name" value="Glyco_hydro_36"/>
</dbReference>
<keyword evidence="6" id="KW-1185">Reference proteome</keyword>
<organism evidence="5 6">
    <name type="scientific">Actinomortierella ambigua</name>
    <dbReference type="NCBI Taxonomy" id="1343610"/>
    <lineage>
        <taxon>Eukaryota</taxon>
        <taxon>Fungi</taxon>
        <taxon>Fungi incertae sedis</taxon>
        <taxon>Mucoromycota</taxon>
        <taxon>Mortierellomycotina</taxon>
        <taxon>Mortierellomycetes</taxon>
        <taxon>Mortierellales</taxon>
        <taxon>Mortierellaceae</taxon>
        <taxon>Actinomortierella</taxon>
    </lineage>
</organism>
<keyword evidence="3" id="KW-0378">Hydrolase</keyword>
<evidence type="ECO:0000313" key="5">
    <source>
        <dbReference type="EMBL" id="KAG0261900.1"/>
    </source>
</evidence>
<gene>
    <name evidence="5" type="ORF">DFQ27_002728</name>
</gene>
<comment type="catalytic activity">
    <reaction evidence="1">
        <text>Hydrolysis of terminal, non-reducing alpha-D-galactose residues in alpha-D-galactosides, including galactose oligosaccharides, galactomannans and galactolipids.</text>
        <dbReference type="EC" id="3.2.1.22"/>
    </reaction>
</comment>
<dbReference type="EMBL" id="JAAAJB010000203">
    <property type="protein sequence ID" value="KAG0261900.1"/>
    <property type="molecule type" value="Genomic_DNA"/>
</dbReference>
<dbReference type="SUPFAM" id="SSF51445">
    <property type="entry name" value="(Trans)glycosidases"/>
    <property type="match status" value="1"/>
</dbReference>
<proteinExistence type="predicted"/>
<reference evidence="5" key="1">
    <citation type="journal article" date="2020" name="Fungal Divers.">
        <title>Resolving the Mortierellaceae phylogeny through synthesis of multi-gene phylogenetics and phylogenomics.</title>
        <authorList>
            <person name="Vandepol N."/>
            <person name="Liber J."/>
            <person name="Desiro A."/>
            <person name="Na H."/>
            <person name="Kennedy M."/>
            <person name="Barry K."/>
            <person name="Grigoriev I.V."/>
            <person name="Miller A.N."/>
            <person name="O'Donnell K."/>
            <person name="Stajich J.E."/>
            <person name="Bonito G."/>
        </authorList>
    </citation>
    <scope>NUCLEOTIDE SEQUENCE</scope>
    <source>
        <strain evidence="5">BC1065</strain>
    </source>
</reference>
<dbReference type="InterPro" id="IPR013785">
    <property type="entry name" value="Aldolase_TIM"/>
</dbReference>
<dbReference type="GO" id="GO:0016052">
    <property type="term" value="P:carbohydrate catabolic process"/>
    <property type="evidence" value="ECO:0007669"/>
    <property type="project" value="InterPro"/>
</dbReference>
<evidence type="ECO:0000256" key="2">
    <source>
        <dbReference type="ARBA" id="ARBA00012755"/>
    </source>
</evidence>
<dbReference type="EC" id="3.2.1.22" evidence="2"/>
<dbReference type="InterPro" id="IPR017853">
    <property type="entry name" value="GH"/>
</dbReference>
<protein>
    <recommendedName>
        <fullName evidence="2">alpha-galactosidase</fullName>
        <ecNumber evidence="2">3.2.1.22</ecNumber>
    </recommendedName>
</protein>
<dbReference type="PANTHER" id="PTHR43053">
    <property type="entry name" value="GLYCOSIDASE FAMILY 31"/>
    <property type="match status" value="1"/>
</dbReference>
<sequence length="897" mass="101024">MGPWVVEVQVLVPHPGKDRRDTILFTGLIHPHIPAENGDCTKDWWTLAPKTTDGRLAGWRLLVSMVTSPPPSNAAQCAIQTIKVRLERLPLSPRGFVGNSIHAQEVAGEQHEEAASSDHQEPRPIAIQSFKVSLAPSSPSNIAINLDGKSSFANGFQSWTKSQAGQDANSVFEKPNWFYNQITHLGLASDMDIYEYSGQRGLVHSHVWTILRDKANTLQQHAHGESSEQPSPHLRRPGELVFCGSLSENLGYTYFIVDHVANTLTIYQDVKGRLRDSLELKTFFAWGDNDAKVWDEYADAWKSTLGDRRVIKDSVHEQVSGWTSWYLHYENINEAVILENLGHFTSAKSDSTRSEWPAKVLQIDDGYTIVGDWLDVDTTKFPHGMKHIAHQIRQHGLMPGLWMAPFCASKKSKIVRDHPDWFIHWPEGEAEQFWNPFSCCRPRDSNASKMMLAHPAFHAGAVALDLENRHVRDHLANVFRTVTQDWGFQILKLDFLFAAAQVPRNGKTRGQLMWEAMQMVRDWAGSDTLLLGCGVPLGSAMMLTDYCRIGCDVGAVWDSPQRFFHDREYISTFNSLTDTLARWGLSGRFFGNDPDVYFTRTWSMGLTRQERLTLMSLNHLLGHLVFTSDPMDVQTMDGDQKWMLSLFHPWPSMPGYSSMPASRIIRIIQPLVDQKDVYLVHVEWQGRIFIVAVNLTSRQQQICLNVLDQMIARDHGEEIRTAVITGGKGRHASIYFHSVLGLFGAASSAYTLQKRETVVFVRVKDSQGQMCLAPPPSRHHHHHPAQPWMDTAMSQLTVLTTRCGHFLPMAEIAAVEGDQIHLHPLPASLTRSTQVWLARPIQSDRGNGSGVSNRMSIKDQSSSTLAEPWMVNGKEVQLEPSCRAWAGPSYEIGSVWI</sequence>
<dbReference type="PANTHER" id="PTHR43053:SF3">
    <property type="entry name" value="ALPHA-GALACTOSIDASE C-RELATED"/>
    <property type="match status" value="1"/>
</dbReference>